<evidence type="ECO:0000313" key="2">
    <source>
        <dbReference type="EMBL" id="CQR53804.1"/>
    </source>
</evidence>
<dbReference type="Proteomes" id="UP000033163">
    <property type="component" value="Chromosome I"/>
</dbReference>
<dbReference type="AlphaFoldDB" id="A0A0E4CVB1"/>
<dbReference type="RefSeq" id="WP_020427354.1">
    <property type="nucleotide sequence ID" value="NZ_AGBD01000373.1"/>
</dbReference>
<dbReference type="InterPro" id="IPR012738">
    <property type="entry name" value="Tscrpt_reg_DhaS"/>
</dbReference>
<name>A0A0E4CVB1_9BACL</name>
<accession>A0A0E4CVB1</accession>
<proteinExistence type="predicted"/>
<gene>
    <name evidence="2" type="ORF">PRIO_1556</name>
</gene>
<dbReference type="STRING" id="483937.AMQ84_04620"/>
<dbReference type="PATRIC" id="fig|1073571.4.peg.1625"/>
<dbReference type="InterPro" id="IPR050624">
    <property type="entry name" value="HTH-type_Tx_Regulator"/>
</dbReference>
<dbReference type="HOGENOM" id="CLU_087539_2_1_9"/>
<dbReference type="Pfam" id="PF14278">
    <property type="entry name" value="TetR_C_8"/>
    <property type="match status" value="1"/>
</dbReference>
<dbReference type="InterPro" id="IPR009057">
    <property type="entry name" value="Homeodomain-like_sf"/>
</dbReference>
<dbReference type="KEGG" id="pri:PRIO_1556"/>
<evidence type="ECO:0000259" key="1">
    <source>
        <dbReference type="Pfam" id="PF14278"/>
    </source>
</evidence>
<dbReference type="InterPro" id="IPR039532">
    <property type="entry name" value="TetR_C_Firmicutes"/>
</dbReference>
<feature type="domain" description="Transcriptional regulator TetR C-terminal Firmicutes type" evidence="1">
    <location>
        <begin position="73"/>
        <end position="175"/>
    </location>
</feature>
<reference evidence="3" key="1">
    <citation type="submission" date="2015-03" db="EMBL/GenBank/DDBJ databases">
        <authorList>
            <person name="Wibberg D."/>
        </authorList>
    </citation>
    <scope>NUCLEOTIDE SEQUENCE [LARGE SCALE GENOMIC DNA]</scope>
</reference>
<protein>
    <submittedName>
        <fullName evidence="2">TetR family transcriptional regulator</fullName>
    </submittedName>
</protein>
<dbReference type="PANTHER" id="PTHR43479:SF7">
    <property type="entry name" value="TETR-FAMILY TRANSCRIPTIONAL REGULATOR"/>
    <property type="match status" value="1"/>
</dbReference>
<dbReference type="SUPFAM" id="SSF46689">
    <property type="entry name" value="Homeodomain-like"/>
    <property type="match status" value="1"/>
</dbReference>
<dbReference type="Gene3D" id="1.10.357.10">
    <property type="entry name" value="Tetracycline Repressor, domain 2"/>
    <property type="match status" value="1"/>
</dbReference>
<sequence length="189" mass="21706">MSNSLLTKKALAHSLKTLMEHVPLNKISVKHLVDDCGLNRQTFYYHFQDIFELLGWIYQTEALESIAQYRSYNTWTGGFYRIFCYIEANKAFCNNTLDSLGRTHLDAYLYEVTNDLIMGVIQELAGGMEVDAEDKRFIANFYTLAFTGLVIHWMRGGMKDDPKVIIGKLSVLIEGNFAKALHQYEKKLS</sequence>
<evidence type="ECO:0000313" key="3">
    <source>
        <dbReference type="Proteomes" id="UP000033163"/>
    </source>
</evidence>
<dbReference type="EMBL" id="LN831776">
    <property type="protein sequence ID" value="CQR53804.1"/>
    <property type="molecule type" value="Genomic_DNA"/>
</dbReference>
<dbReference type="PANTHER" id="PTHR43479">
    <property type="entry name" value="ACREF/ENVCD OPERON REPRESSOR-RELATED"/>
    <property type="match status" value="1"/>
</dbReference>
<dbReference type="NCBIfam" id="TIGR02366">
    <property type="entry name" value="DHAK_reg"/>
    <property type="match status" value="1"/>
</dbReference>
<organism evidence="2 3">
    <name type="scientific">Paenibacillus riograndensis SBR5</name>
    <dbReference type="NCBI Taxonomy" id="1073571"/>
    <lineage>
        <taxon>Bacteria</taxon>
        <taxon>Bacillati</taxon>
        <taxon>Bacillota</taxon>
        <taxon>Bacilli</taxon>
        <taxon>Bacillales</taxon>
        <taxon>Paenibacillaceae</taxon>
        <taxon>Paenibacillus</taxon>
        <taxon>Paenibacillus sonchi group</taxon>
    </lineage>
</organism>